<dbReference type="EMBL" id="OVEO01000009">
    <property type="protein sequence ID" value="SPQ98201.1"/>
    <property type="molecule type" value="Genomic_DNA"/>
</dbReference>
<keyword evidence="4" id="KW-1015">Disulfide bond</keyword>
<dbReference type="InterPro" id="IPR044865">
    <property type="entry name" value="MRH_dom"/>
</dbReference>
<accession>A0A3P3YDE9</accession>
<feature type="compositionally biased region" description="Acidic residues" evidence="6">
    <location>
        <begin position="332"/>
        <end position="348"/>
    </location>
</feature>
<feature type="compositionally biased region" description="Low complexity" evidence="6">
    <location>
        <begin position="284"/>
        <end position="295"/>
    </location>
</feature>
<feature type="domain" description="MRH" evidence="7">
    <location>
        <begin position="408"/>
        <end position="503"/>
    </location>
</feature>
<dbReference type="InterPro" id="IPR002172">
    <property type="entry name" value="LDrepeatLR_classA_rpt"/>
</dbReference>
<protein>
    <recommendedName>
        <fullName evidence="1">Glucosidase 2 subunit beta</fullName>
    </recommendedName>
</protein>
<dbReference type="Gene3D" id="4.10.400.10">
    <property type="entry name" value="Low-density Lipoprotein Receptor"/>
    <property type="match status" value="1"/>
</dbReference>
<proteinExistence type="predicted"/>
<keyword evidence="8" id="KW-0496">Mitochondrion</keyword>
<dbReference type="PROSITE" id="PS50068">
    <property type="entry name" value="LDLRA_2"/>
    <property type="match status" value="1"/>
</dbReference>
<dbReference type="Proteomes" id="UP000290189">
    <property type="component" value="Unassembled WGS sequence"/>
</dbReference>
<dbReference type="CDD" id="cd00112">
    <property type="entry name" value="LDLa"/>
    <property type="match status" value="1"/>
</dbReference>
<dbReference type="InterPro" id="IPR036607">
    <property type="entry name" value="PRKCSH"/>
</dbReference>
<dbReference type="GO" id="GO:0017177">
    <property type="term" value="C:glucosidase II complex"/>
    <property type="evidence" value="ECO:0007669"/>
    <property type="project" value="TreeGrafter"/>
</dbReference>
<dbReference type="PANTHER" id="PTHR12630">
    <property type="entry name" value="N-LINKED OLIGOSACCHARIDE PROCESSING"/>
    <property type="match status" value="1"/>
</dbReference>
<organism evidence="8 9">
    <name type="scientific">Plasmodiophora brassicae</name>
    <name type="common">Clubroot disease agent</name>
    <dbReference type="NCBI Taxonomy" id="37360"/>
    <lineage>
        <taxon>Eukaryota</taxon>
        <taxon>Sar</taxon>
        <taxon>Rhizaria</taxon>
        <taxon>Endomyxa</taxon>
        <taxon>Phytomyxea</taxon>
        <taxon>Plasmodiophorida</taxon>
        <taxon>Plasmodiophoridae</taxon>
        <taxon>Plasmodiophora</taxon>
    </lineage>
</organism>
<evidence type="ECO:0000313" key="8">
    <source>
        <dbReference type="EMBL" id="SPQ98201.1"/>
    </source>
</evidence>
<name>A0A3P3YDE9_PLABS</name>
<geneLocation type="mitochondrion" evidence="8"/>
<evidence type="ECO:0000313" key="9">
    <source>
        <dbReference type="Proteomes" id="UP000290189"/>
    </source>
</evidence>
<evidence type="ECO:0000256" key="6">
    <source>
        <dbReference type="SAM" id="MobiDB-lite"/>
    </source>
</evidence>
<dbReference type="InterPro" id="IPR028146">
    <property type="entry name" value="PRKCSH_N"/>
</dbReference>
<dbReference type="Gene3D" id="2.70.130.10">
    <property type="entry name" value="Mannose-6-phosphate receptor binding domain"/>
    <property type="match status" value="1"/>
</dbReference>
<evidence type="ECO:0000256" key="2">
    <source>
        <dbReference type="ARBA" id="ARBA00022729"/>
    </source>
</evidence>
<dbReference type="InterPro" id="IPR009011">
    <property type="entry name" value="Man6P_isomerase_rcpt-bd_dom_sf"/>
</dbReference>
<reference evidence="8 9" key="1">
    <citation type="submission" date="2018-03" db="EMBL/GenBank/DDBJ databases">
        <authorList>
            <person name="Fogelqvist J."/>
        </authorList>
    </citation>
    <scope>NUCLEOTIDE SEQUENCE [LARGE SCALE GENOMIC DNA]</scope>
</reference>
<feature type="compositionally biased region" description="Basic and acidic residues" evidence="6">
    <location>
        <begin position="220"/>
        <end position="257"/>
    </location>
</feature>
<dbReference type="InterPro" id="IPR039794">
    <property type="entry name" value="Gtb1-like"/>
</dbReference>
<sequence length="533" mass="58464">MAPRALRPPPAGVSSVLPIFAVPAALHLIRIGAARSLVMPLPHWVVAWGLLAAAAVAGSPLDPWFGAVPSERHRYEAGELHCEADGVTVPRARINDDYCDCPISALDEPGTSACSDGQFYCRNVGYVPSVLPSSRVNDGVCDCCDGSDEYAGHVTCPMACAERGASMVAELKSRYKSVIVGLRQRDAAVKEGHALRASQVARLEELKRQADAKQIEVNDLKSKKDAAEVEEAAEKERQRQIDEAEQAKRRANEEAERQQQQQQQQRQEADAEVSESMTSPATVPADDAAGPSADDQPPEVAEGATPSKAFPYPEQYAFHGEDEQQDSRGDDEQQEYAEDYDEDVDESEPVAPEPATETSPTILAANEARRVHQDAENALLALDKERKTIEQMLNMDFGKDDAFRVLQDKCFTLSVDQYTYTLCPFKSVTQSSGGSDTSLGRFKRWDDQSGDWLFEQGQRCWNGPERSTRVSVSCGQTNELLDVSEPSTCVYVMHFATPCACDQEDVDGIVDNLRVLSLTDAQITELSAERDEL</sequence>
<feature type="region of interest" description="Disordered" evidence="6">
    <location>
        <begin position="220"/>
        <end position="360"/>
    </location>
</feature>
<dbReference type="SUPFAM" id="SSF50911">
    <property type="entry name" value="Mannose 6-phosphate receptor domain"/>
    <property type="match status" value="1"/>
</dbReference>
<dbReference type="PROSITE" id="PS51914">
    <property type="entry name" value="MRH"/>
    <property type="match status" value="1"/>
</dbReference>
<keyword evidence="3" id="KW-0256">Endoplasmic reticulum</keyword>
<evidence type="ECO:0000256" key="4">
    <source>
        <dbReference type="ARBA" id="ARBA00023157"/>
    </source>
</evidence>
<gene>
    <name evidence="8" type="ORF">PLBR_LOCUS5416</name>
</gene>
<dbReference type="Pfam" id="PF13015">
    <property type="entry name" value="PRKCSH_1"/>
    <property type="match status" value="1"/>
</dbReference>
<keyword evidence="5" id="KW-0175">Coiled coil</keyword>
<feature type="coiled-coil region" evidence="5">
    <location>
        <begin position="365"/>
        <end position="392"/>
    </location>
</feature>
<dbReference type="InterPro" id="IPR036055">
    <property type="entry name" value="LDL_receptor-like_sf"/>
</dbReference>
<dbReference type="PANTHER" id="PTHR12630:SF1">
    <property type="entry name" value="GLUCOSIDASE 2 SUBUNIT BETA"/>
    <property type="match status" value="1"/>
</dbReference>
<feature type="compositionally biased region" description="Basic and acidic residues" evidence="6">
    <location>
        <begin position="319"/>
        <end position="331"/>
    </location>
</feature>
<dbReference type="AlphaFoldDB" id="A0A3P3YDE9"/>
<evidence type="ECO:0000256" key="3">
    <source>
        <dbReference type="ARBA" id="ARBA00022824"/>
    </source>
</evidence>
<keyword evidence="2" id="KW-0732">Signal</keyword>
<dbReference type="Pfam" id="PF12999">
    <property type="entry name" value="PRKCSH-like"/>
    <property type="match status" value="1"/>
</dbReference>
<evidence type="ECO:0000259" key="7">
    <source>
        <dbReference type="PROSITE" id="PS51914"/>
    </source>
</evidence>
<evidence type="ECO:0000256" key="5">
    <source>
        <dbReference type="SAM" id="Coils"/>
    </source>
</evidence>
<evidence type="ECO:0000256" key="1">
    <source>
        <dbReference type="ARBA" id="ARBA00022387"/>
    </source>
</evidence>
<dbReference type="GO" id="GO:0006491">
    <property type="term" value="P:N-glycan processing"/>
    <property type="evidence" value="ECO:0007669"/>
    <property type="project" value="TreeGrafter"/>
</dbReference>